<dbReference type="EMBL" id="BAABRO010000023">
    <property type="protein sequence ID" value="GAA5510452.1"/>
    <property type="molecule type" value="Genomic_DNA"/>
</dbReference>
<feature type="transmembrane region" description="Helical" evidence="6">
    <location>
        <begin position="203"/>
        <end position="225"/>
    </location>
</feature>
<gene>
    <name evidence="8" type="ORF">Rcae01_05960</name>
</gene>
<keyword evidence="3 6" id="KW-1133">Transmembrane helix</keyword>
<dbReference type="InterPro" id="IPR011990">
    <property type="entry name" value="TPR-like_helical_dom_sf"/>
</dbReference>
<evidence type="ECO:0000259" key="7">
    <source>
        <dbReference type="Pfam" id="PF04932"/>
    </source>
</evidence>
<evidence type="ECO:0000256" key="4">
    <source>
        <dbReference type="ARBA" id="ARBA00023136"/>
    </source>
</evidence>
<sequence length="991" mass="107793">MLISAASLPKAFHRIFSKIRYASASLAPATKGSREDTQSRNPSMKSIVPLLIQISLWASACILAVLPCAVAIDYGGILPWAQWAASAAVLLAGVLALPSILDRDTQGGPRFHWLAILLLCWAAYGWFQTLPLPGFLTNLLSPGSAAAYTTWLAPVLGSQAETSSMHPISIDPAASRHAVAMLLVVATLAWTSASVFQNRRRLVLLMAGLAAGAAVHAALGIFHLVSPETDLLGMNAIDRGSHFAAFVNRNNAALLMNIGVGASMGVLAWRLSALIGTEVDDENFEVNDLISLASDRDSSIALISLVLCTAALLVCGSRGGLVSAIIGFTLALGWIRARRGTASIPVIIAVLAIAVALLIVPFNLDLTSLDRMELLSDRDDSTLLNDGRIPLWTDAMAAATTYLPAGSGLGTFADAHLTHLEKSSDGWAHHADNLWLEMFTEQGIPGLLFVAVMIVGIIRSLNKLNDSPDAVDHGLRVAGWYILGSLTVSQFFDMGLIIPANLIACAIFLPVASTRGYLVAPRSRDADFVRGEFDPYDDSDEYFDVDDASDTADEAADDIATEQDVSSDLDRSDDDAVQIEPAPIEPVTVSRKSRIRFQTKKTLSPSIAIAVIAVLPSVWALSVLQTDANADAVVRRTKALLAQRGTAPAQLETLISPLENLAQQTESPAVYRALSDLHFQLARYDEVVQANPKTAEQLRELYLQTAPAVRRLKWHAQNKPVTAHTTNHRLPEDATDDDTSNNDASEIASVTNSSLSRHYITALKNAEAELSVRPLSREARTSSLYLDFVYTDQDRTRAILQQLSKLYGTYSAALQQLAKLSLDSHEPELGVTYLRKLLERQPNQTPFALKLLESYPEISIASVVPPNTANYRAAAAYLITRPDPDQELLSQAFAGLACGESETIAERARCEELYADTAYVLGRYDDAFASYQKATELNSTNANLQLKHINRLREQDRIDDARVLARKARERFPDDRRFDAVIQQMAQQQLR</sequence>
<accession>A0ABP9VZA5</accession>
<dbReference type="Proteomes" id="UP001416858">
    <property type="component" value="Unassembled WGS sequence"/>
</dbReference>
<comment type="subcellular location">
    <subcellularLocation>
        <location evidence="1">Membrane</location>
        <topology evidence="1">Multi-pass membrane protein</topology>
    </subcellularLocation>
</comment>
<dbReference type="InterPro" id="IPR007016">
    <property type="entry name" value="O-antigen_ligase-rel_domated"/>
</dbReference>
<feature type="transmembrane region" description="Helical" evidence="6">
    <location>
        <begin position="299"/>
        <end position="332"/>
    </location>
</feature>
<evidence type="ECO:0000256" key="2">
    <source>
        <dbReference type="ARBA" id="ARBA00022692"/>
    </source>
</evidence>
<feature type="transmembrane region" description="Helical" evidence="6">
    <location>
        <begin position="344"/>
        <end position="364"/>
    </location>
</feature>
<dbReference type="Pfam" id="PF04932">
    <property type="entry name" value="Wzy_C"/>
    <property type="match status" value="1"/>
</dbReference>
<dbReference type="SUPFAM" id="SSF48452">
    <property type="entry name" value="TPR-like"/>
    <property type="match status" value="1"/>
</dbReference>
<feature type="transmembrane region" description="Helical" evidence="6">
    <location>
        <begin position="113"/>
        <end position="132"/>
    </location>
</feature>
<feature type="transmembrane region" description="Helical" evidence="6">
    <location>
        <begin position="602"/>
        <end position="621"/>
    </location>
</feature>
<feature type="domain" description="O-antigen ligase-related" evidence="7">
    <location>
        <begin position="304"/>
        <end position="450"/>
    </location>
</feature>
<dbReference type="Gene3D" id="1.25.40.10">
    <property type="entry name" value="Tetratricopeptide repeat domain"/>
    <property type="match status" value="1"/>
</dbReference>
<protein>
    <recommendedName>
        <fullName evidence="7">O-antigen ligase-related domain-containing protein</fullName>
    </recommendedName>
</protein>
<evidence type="ECO:0000256" key="6">
    <source>
        <dbReference type="SAM" id="Phobius"/>
    </source>
</evidence>
<evidence type="ECO:0000313" key="8">
    <source>
        <dbReference type="EMBL" id="GAA5510452.1"/>
    </source>
</evidence>
<evidence type="ECO:0000256" key="1">
    <source>
        <dbReference type="ARBA" id="ARBA00004141"/>
    </source>
</evidence>
<evidence type="ECO:0000313" key="9">
    <source>
        <dbReference type="Proteomes" id="UP001416858"/>
    </source>
</evidence>
<dbReference type="PANTHER" id="PTHR37422">
    <property type="entry name" value="TEICHURONIC ACID BIOSYNTHESIS PROTEIN TUAE"/>
    <property type="match status" value="1"/>
</dbReference>
<feature type="transmembrane region" description="Helical" evidence="6">
    <location>
        <begin position="498"/>
        <end position="520"/>
    </location>
</feature>
<feature type="transmembrane region" description="Helical" evidence="6">
    <location>
        <begin position="50"/>
        <end position="74"/>
    </location>
</feature>
<reference evidence="8 9" key="1">
    <citation type="submission" date="2024-02" db="EMBL/GenBank/DDBJ databases">
        <title>Rhodopirellula caenicola NBRC 110016.</title>
        <authorList>
            <person name="Ichikawa N."/>
            <person name="Katano-Makiyama Y."/>
            <person name="Hidaka K."/>
        </authorList>
    </citation>
    <scope>NUCLEOTIDE SEQUENCE [LARGE SCALE GENOMIC DNA]</scope>
    <source>
        <strain evidence="8 9">NBRC 110016</strain>
    </source>
</reference>
<proteinExistence type="predicted"/>
<keyword evidence="2 6" id="KW-0812">Transmembrane</keyword>
<organism evidence="8 9">
    <name type="scientific">Novipirellula caenicola</name>
    <dbReference type="NCBI Taxonomy" id="1536901"/>
    <lineage>
        <taxon>Bacteria</taxon>
        <taxon>Pseudomonadati</taxon>
        <taxon>Planctomycetota</taxon>
        <taxon>Planctomycetia</taxon>
        <taxon>Pirellulales</taxon>
        <taxon>Pirellulaceae</taxon>
        <taxon>Novipirellula</taxon>
    </lineage>
</organism>
<keyword evidence="9" id="KW-1185">Reference proteome</keyword>
<evidence type="ECO:0000256" key="3">
    <source>
        <dbReference type="ARBA" id="ARBA00022989"/>
    </source>
</evidence>
<feature type="transmembrane region" description="Helical" evidence="6">
    <location>
        <begin position="443"/>
        <end position="461"/>
    </location>
</feature>
<keyword evidence="4 6" id="KW-0472">Membrane</keyword>
<evidence type="ECO:0000256" key="5">
    <source>
        <dbReference type="SAM" id="MobiDB-lite"/>
    </source>
</evidence>
<feature type="transmembrane region" description="Helical" evidence="6">
    <location>
        <begin position="178"/>
        <end position="196"/>
    </location>
</feature>
<feature type="transmembrane region" description="Helical" evidence="6">
    <location>
        <begin position="473"/>
        <end position="492"/>
    </location>
</feature>
<name>A0ABP9VZA5_9BACT</name>
<feature type="region of interest" description="Disordered" evidence="5">
    <location>
        <begin position="718"/>
        <end position="744"/>
    </location>
</feature>
<dbReference type="PANTHER" id="PTHR37422:SF23">
    <property type="entry name" value="TEICHURONIC ACID BIOSYNTHESIS PROTEIN TUAE"/>
    <property type="match status" value="1"/>
</dbReference>
<dbReference type="InterPro" id="IPR051533">
    <property type="entry name" value="WaaL-like"/>
</dbReference>
<comment type="caution">
    <text evidence="8">The sequence shown here is derived from an EMBL/GenBank/DDBJ whole genome shotgun (WGS) entry which is preliminary data.</text>
</comment>
<feature type="transmembrane region" description="Helical" evidence="6">
    <location>
        <begin position="80"/>
        <end position="101"/>
    </location>
</feature>